<feature type="transmembrane region" description="Helical" evidence="1">
    <location>
        <begin position="201"/>
        <end position="222"/>
    </location>
</feature>
<feature type="transmembrane region" description="Helical" evidence="1">
    <location>
        <begin position="127"/>
        <end position="148"/>
    </location>
</feature>
<dbReference type="GO" id="GO:0016020">
    <property type="term" value="C:membrane"/>
    <property type="evidence" value="ECO:0007669"/>
    <property type="project" value="TreeGrafter"/>
</dbReference>
<keyword evidence="1" id="KW-0472">Membrane</keyword>
<keyword evidence="1" id="KW-0812">Transmembrane</keyword>
<keyword evidence="4" id="KW-0012">Acyltransferase</keyword>
<name>A0A1G9YKX2_9PSED</name>
<dbReference type="PANTHER" id="PTHR23028">
    <property type="entry name" value="ACETYLTRANSFERASE"/>
    <property type="match status" value="1"/>
</dbReference>
<reference evidence="3 6" key="1">
    <citation type="submission" date="2015-01" db="EMBL/GenBank/DDBJ databases">
        <title>Genome Sequence of Pseudomonas antarctica CMS 35.</title>
        <authorList>
            <person name="Voget S."/>
            <person name="Chow J."/>
            <person name="Daniel R."/>
            <person name="Streit W."/>
        </authorList>
    </citation>
    <scope>NUCLEOTIDE SEQUENCE [LARGE SCALE GENOMIC DNA]</scope>
    <source>
        <strain evidence="3 6">CMS 35</strain>
    </source>
</reference>
<organism evidence="4 5">
    <name type="scientific">Pseudomonas antarctica</name>
    <dbReference type="NCBI Taxonomy" id="219572"/>
    <lineage>
        <taxon>Bacteria</taxon>
        <taxon>Pseudomonadati</taxon>
        <taxon>Pseudomonadota</taxon>
        <taxon>Gammaproteobacteria</taxon>
        <taxon>Pseudomonadales</taxon>
        <taxon>Pseudomonadaceae</taxon>
        <taxon>Pseudomonas</taxon>
    </lineage>
</organism>
<evidence type="ECO:0000256" key="1">
    <source>
        <dbReference type="SAM" id="Phobius"/>
    </source>
</evidence>
<reference evidence="4 5" key="2">
    <citation type="submission" date="2016-10" db="EMBL/GenBank/DDBJ databases">
        <authorList>
            <person name="de Groot N.N."/>
        </authorList>
    </citation>
    <scope>NUCLEOTIDE SEQUENCE [LARGE SCALE GENOMIC DNA]</scope>
    <source>
        <strain evidence="4 5">BS2772</strain>
    </source>
</reference>
<feature type="transmembrane region" description="Helical" evidence="1">
    <location>
        <begin position="259"/>
        <end position="278"/>
    </location>
</feature>
<accession>A0A1G9YKX2</accession>
<feature type="transmembrane region" description="Helical" evidence="1">
    <location>
        <begin position="42"/>
        <end position="59"/>
    </location>
</feature>
<dbReference type="EMBL" id="LT629704">
    <property type="protein sequence ID" value="SDN09818.1"/>
    <property type="molecule type" value="Genomic_DNA"/>
</dbReference>
<feature type="transmembrane region" description="Helical" evidence="1">
    <location>
        <begin position="86"/>
        <end position="107"/>
    </location>
</feature>
<keyword evidence="4" id="KW-0378">Hydrolase</keyword>
<dbReference type="InterPro" id="IPR002656">
    <property type="entry name" value="Acyl_transf_3_dom"/>
</dbReference>
<evidence type="ECO:0000313" key="4">
    <source>
        <dbReference type="EMBL" id="SDN09818.1"/>
    </source>
</evidence>
<dbReference type="GO" id="GO:0009103">
    <property type="term" value="P:lipopolysaccharide biosynthetic process"/>
    <property type="evidence" value="ECO:0007669"/>
    <property type="project" value="TreeGrafter"/>
</dbReference>
<keyword evidence="4" id="KW-0808">Transferase</keyword>
<keyword evidence="1" id="KW-1133">Transmembrane helix</keyword>
<evidence type="ECO:0000259" key="2">
    <source>
        <dbReference type="Pfam" id="PF01757"/>
    </source>
</evidence>
<dbReference type="GO" id="GO:0016787">
    <property type="term" value="F:hydrolase activity"/>
    <property type="evidence" value="ECO:0007669"/>
    <property type="project" value="UniProtKB-KW"/>
</dbReference>
<gene>
    <name evidence="3" type="primary">oatA_2</name>
    <name evidence="3" type="ORF">PSAN_30820</name>
    <name evidence="4" type="ORF">SAMN04490179_2499</name>
</gene>
<protein>
    <submittedName>
        <fullName evidence="3">O-acetyltransferase OatA</fullName>
        <ecNumber evidence="3">2.3.1.-</ecNumber>
    </submittedName>
    <submittedName>
        <fullName evidence="4">Peptidoglycan/LPS O-acetylase OafA/YrhL, contains acyltransferase and SGNH-hydrolase domains</fullName>
    </submittedName>
</protein>
<dbReference type="RefSeq" id="WP_162276184.1">
    <property type="nucleotide sequence ID" value="NZ_JXDI01000001.1"/>
</dbReference>
<dbReference type="Pfam" id="PF01757">
    <property type="entry name" value="Acyl_transf_3"/>
    <property type="match status" value="1"/>
</dbReference>
<proteinExistence type="predicted"/>
<dbReference type="EC" id="2.3.1.-" evidence="3"/>
<evidence type="ECO:0000313" key="3">
    <source>
        <dbReference type="EMBL" id="KAF2410649.1"/>
    </source>
</evidence>
<feature type="transmembrane region" description="Helical" evidence="1">
    <location>
        <begin position="293"/>
        <end position="313"/>
    </location>
</feature>
<dbReference type="PANTHER" id="PTHR23028:SF53">
    <property type="entry name" value="ACYL_TRANSF_3 DOMAIN-CONTAINING PROTEIN"/>
    <property type="match status" value="1"/>
</dbReference>
<feature type="domain" description="Acyltransferase 3" evidence="2">
    <location>
        <begin position="5"/>
        <end position="345"/>
    </location>
</feature>
<dbReference type="Proteomes" id="UP000182470">
    <property type="component" value="Chromosome I"/>
</dbReference>
<keyword evidence="6" id="KW-1185">Reference proteome</keyword>
<dbReference type="InterPro" id="IPR050879">
    <property type="entry name" value="Acyltransferase_3"/>
</dbReference>
<evidence type="ECO:0000313" key="5">
    <source>
        <dbReference type="Proteomes" id="UP000182470"/>
    </source>
</evidence>
<sequence length="384" mass="43858">MKKVDEIELLRAVAIIFVLFQHLGLLLMPSKEAWAFFNLNNPYWGGVDLFFCISGFVISKRMFQSWHTLTPKEHWFEMKRFWIRRFFRIVPTLWLWVGLSLIATVYFNTSGVFGPIGPNINDSVAAVLNYSNVHVFLCVIGHSACGPNPVYWSLSLEEQFYFVLPILFFLPKRLLIPAIVALVLIQLPLHRMPWEQSVGGALWFIRTDAILLGVLVAYFATTHYYQRLATQLDARYRCGSLISFGLIILLSAIPRSGFYFSAGGIAVVSCVLVLLASFDKGFLFKKSTFSRPFLWVGTRSFSLYLMHMPLYYFTNEMAFRLSASNPMYKYPVAHDAFDPVLAIATLTIVFIGAELNYRLVETPLRKFGRRFGEKRSAITSPALS</sequence>
<feature type="transmembrane region" description="Helical" evidence="1">
    <location>
        <begin position="12"/>
        <end position="30"/>
    </location>
</feature>
<dbReference type="AlphaFoldDB" id="A0A1G9YKX2"/>
<dbReference type="Proteomes" id="UP000748067">
    <property type="component" value="Unassembled WGS sequence"/>
</dbReference>
<dbReference type="GO" id="GO:0016747">
    <property type="term" value="F:acyltransferase activity, transferring groups other than amino-acyl groups"/>
    <property type="evidence" value="ECO:0007669"/>
    <property type="project" value="InterPro"/>
</dbReference>
<feature type="transmembrane region" description="Helical" evidence="1">
    <location>
        <begin position="234"/>
        <end position="253"/>
    </location>
</feature>
<dbReference type="EMBL" id="JXDI01000001">
    <property type="protein sequence ID" value="KAF2410649.1"/>
    <property type="molecule type" value="Genomic_DNA"/>
</dbReference>
<evidence type="ECO:0000313" key="6">
    <source>
        <dbReference type="Proteomes" id="UP000748067"/>
    </source>
</evidence>
<feature type="transmembrane region" description="Helical" evidence="1">
    <location>
        <begin position="160"/>
        <end position="189"/>
    </location>
</feature>
<feature type="transmembrane region" description="Helical" evidence="1">
    <location>
        <begin position="340"/>
        <end position="360"/>
    </location>
</feature>